<gene>
    <name evidence="2" type="ORF">PSDVSF_35310</name>
</gene>
<sequence length="257" mass="28972">MGVLTAVPVQSDDIRFYAGSLAPMIQLEPDGKITGFSVDLLKEVLAEAGETFSEDIILKTNWGRAVHDVEVTPGTALLALTLLPDRQDRFKWVGPINEIQIGVFGRKADNLVIRHTDDLFKYRIAMVRNTAPMLMLVNSLPGIEEHIVKVSSIRTQLRILHAGRVDLIIQAVKASRHLMQEEGLETEEFSLLYLVEPTRLYYGFNKTTDDEYITRLQAALDRLKRKAVDGRSRYDRIRAKYFSDENATLGPVQSDGD</sequence>
<keyword evidence="3" id="KW-1185">Reference proteome</keyword>
<evidence type="ECO:0000313" key="2">
    <source>
        <dbReference type="EMBL" id="BCS90289.1"/>
    </source>
</evidence>
<dbReference type="SUPFAM" id="SSF53850">
    <property type="entry name" value="Periplasmic binding protein-like II"/>
    <property type="match status" value="1"/>
</dbReference>
<dbReference type="PANTHER" id="PTHR38834">
    <property type="entry name" value="PERIPLASMIC SUBSTRATE BINDING PROTEIN FAMILY 3"/>
    <property type="match status" value="1"/>
</dbReference>
<dbReference type="Gene3D" id="3.40.190.10">
    <property type="entry name" value="Periplasmic binding protein-like II"/>
    <property type="match status" value="2"/>
</dbReference>
<dbReference type="RefSeq" id="WP_229592286.1">
    <property type="nucleotide sequence ID" value="NZ_AP024485.1"/>
</dbReference>
<name>A0ABN6EYF8_9BACT</name>
<protein>
    <submittedName>
        <fullName evidence="2">Amino acid ABC transporter substrate-binding protein</fullName>
    </submittedName>
</protein>
<evidence type="ECO:0000313" key="3">
    <source>
        <dbReference type="Proteomes" id="UP001053296"/>
    </source>
</evidence>
<accession>A0ABN6EYF8</accession>
<dbReference type="Proteomes" id="UP001053296">
    <property type="component" value="Chromosome"/>
</dbReference>
<proteinExistence type="predicted"/>
<dbReference type="EMBL" id="AP024485">
    <property type="protein sequence ID" value="BCS90289.1"/>
    <property type="molecule type" value="Genomic_DNA"/>
</dbReference>
<evidence type="ECO:0000259" key="1">
    <source>
        <dbReference type="Pfam" id="PF00497"/>
    </source>
</evidence>
<dbReference type="PANTHER" id="PTHR38834:SF3">
    <property type="entry name" value="SOLUTE-BINDING PROTEIN FAMILY 3_N-TERMINAL DOMAIN-CONTAINING PROTEIN"/>
    <property type="match status" value="1"/>
</dbReference>
<dbReference type="InterPro" id="IPR001638">
    <property type="entry name" value="Solute-binding_3/MltF_N"/>
</dbReference>
<feature type="domain" description="Solute-binding protein family 3/N-terminal" evidence="1">
    <location>
        <begin position="19"/>
        <end position="243"/>
    </location>
</feature>
<dbReference type="Pfam" id="PF00497">
    <property type="entry name" value="SBP_bac_3"/>
    <property type="match status" value="1"/>
</dbReference>
<reference evidence="2" key="1">
    <citation type="journal article" date="2022" name="Arch. Microbiol.">
        <title>Pseudodesulfovibrio sediminis sp. nov., a mesophilic and neutrophilic sulfate-reducing bacterium isolated from sediment of a brackish lake.</title>
        <authorList>
            <person name="Takahashi A."/>
            <person name="Kojima H."/>
            <person name="Watanabe M."/>
            <person name="Fukui M."/>
        </authorList>
    </citation>
    <scope>NUCLEOTIDE SEQUENCE</scope>
    <source>
        <strain evidence="2">SF6</strain>
    </source>
</reference>
<organism evidence="2 3">
    <name type="scientific">Pseudodesulfovibrio sediminis</name>
    <dbReference type="NCBI Taxonomy" id="2810563"/>
    <lineage>
        <taxon>Bacteria</taxon>
        <taxon>Pseudomonadati</taxon>
        <taxon>Thermodesulfobacteriota</taxon>
        <taxon>Desulfovibrionia</taxon>
        <taxon>Desulfovibrionales</taxon>
        <taxon>Desulfovibrionaceae</taxon>
    </lineage>
</organism>